<gene>
    <name evidence="2" type="ORF">THAOC_13339</name>
</gene>
<proteinExistence type="predicted"/>
<dbReference type="EMBL" id="AGNL01015491">
    <property type="protein sequence ID" value="EJK65772.1"/>
    <property type="molecule type" value="Genomic_DNA"/>
</dbReference>
<comment type="caution">
    <text evidence="2">The sequence shown here is derived from an EMBL/GenBank/DDBJ whole genome shotgun (WGS) entry which is preliminary data.</text>
</comment>
<evidence type="ECO:0000256" key="1">
    <source>
        <dbReference type="SAM" id="MobiDB-lite"/>
    </source>
</evidence>
<feature type="compositionally biased region" description="Acidic residues" evidence="1">
    <location>
        <begin position="70"/>
        <end position="91"/>
    </location>
</feature>
<protein>
    <submittedName>
        <fullName evidence="2">Uncharacterized protein</fullName>
    </submittedName>
</protein>
<feature type="compositionally biased region" description="Low complexity" evidence="1">
    <location>
        <begin position="245"/>
        <end position="256"/>
    </location>
</feature>
<evidence type="ECO:0000313" key="2">
    <source>
        <dbReference type="EMBL" id="EJK65772.1"/>
    </source>
</evidence>
<feature type="compositionally biased region" description="Basic residues" evidence="1">
    <location>
        <begin position="200"/>
        <end position="219"/>
    </location>
</feature>
<evidence type="ECO:0000313" key="3">
    <source>
        <dbReference type="Proteomes" id="UP000266841"/>
    </source>
</evidence>
<feature type="region of interest" description="Disordered" evidence="1">
    <location>
        <begin position="1"/>
        <end position="54"/>
    </location>
</feature>
<feature type="compositionally biased region" description="Basic and acidic residues" evidence="1">
    <location>
        <begin position="166"/>
        <end position="182"/>
    </location>
</feature>
<feature type="compositionally biased region" description="Basic and acidic residues" evidence="1">
    <location>
        <begin position="226"/>
        <end position="243"/>
    </location>
</feature>
<dbReference type="Proteomes" id="UP000266841">
    <property type="component" value="Unassembled WGS sequence"/>
</dbReference>
<accession>K0T5V6</accession>
<feature type="compositionally biased region" description="Polar residues" evidence="1">
    <location>
        <begin position="112"/>
        <end position="125"/>
    </location>
</feature>
<sequence length="305" mass="33726">MEHAERLRPQRRSSKTSSRPTLERRSSCSALGQSSPVSKSNLHASFESGLNRPAQKAFQRFERLESITSEIDEIDVEEEEEEEEDTFEEEICLPNIAIDEETTEVSDGGASSIPTNQGHGSSTALPDTDELSLFEIVHDRRSSHKKNATTAANKLNKPKKKNPINEYDRVSQMEWKKPHDLASDDDSNAAVDDGFDTRGQRRRKGKKSARKSKSTRKKVASSSQKVVEDPEGKPSRKDGESKGETTSTRSSATQSSGEGSASPNSVIDKVDVDVDSWRPLPLPGFQVKFNEQSLMSAFSEIKAAK</sequence>
<organism evidence="2 3">
    <name type="scientific">Thalassiosira oceanica</name>
    <name type="common">Marine diatom</name>
    <dbReference type="NCBI Taxonomy" id="159749"/>
    <lineage>
        <taxon>Eukaryota</taxon>
        <taxon>Sar</taxon>
        <taxon>Stramenopiles</taxon>
        <taxon>Ochrophyta</taxon>
        <taxon>Bacillariophyta</taxon>
        <taxon>Coscinodiscophyceae</taxon>
        <taxon>Thalassiosirophycidae</taxon>
        <taxon>Thalassiosirales</taxon>
        <taxon>Thalassiosiraceae</taxon>
        <taxon>Thalassiosira</taxon>
    </lineage>
</organism>
<name>K0T5V6_THAOC</name>
<feature type="compositionally biased region" description="Polar residues" evidence="1">
    <location>
        <begin position="27"/>
        <end position="43"/>
    </location>
</feature>
<feature type="region of interest" description="Disordered" evidence="1">
    <location>
        <begin position="69"/>
        <end position="267"/>
    </location>
</feature>
<reference evidence="2 3" key="1">
    <citation type="journal article" date="2012" name="Genome Biol.">
        <title>Genome and low-iron response of an oceanic diatom adapted to chronic iron limitation.</title>
        <authorList>
            <person name="Lommer M."/>
            <person name="Specht M."/>
            <person name="Roy A.S."/>
            <person name="Kraemer L."/>
            <person name="Andreson R."/>
            <person name="Gutowska M.A."/>
            <person name="Wolf J."/>
            <person name="Bergner S.V."/>
            <person name="Schilhabel M.B."/>
            <person name="Klostermeier U.C."/>
            <person name="Beiko R.G."/>
            <person name="Rosenstiel P."/>
            <person name="Hippler M."/>
            <person name="Laroche J."/>
        </authorList>
    </citation>
    <scope>NUCLEOTIDE SEQUENCE [LARGE SCALE GENOMIC DNA]</scope>
    <source>
        <strain evidence="2 3">CCMP1005</strain>
    </source>
</reference>
<keyword evidence="3" id="KW-1185">Reference proteome</keyword>
<dbReference type="AlphaFoldDB" id="K0T5V6"/>